<dbReference type="PROSITE" id="PS00216">
    <property type="entry name" value="SUGAR_TRANSPORT_1"/>
    <property type="match status" value="1"/>
</dbReference>
<keyword evidence="5 9" id="KW-1133">Transmembrane helix</keyword>
<feature type="transmembrane region" description="Helical" evidence="9">
    <location>
        <begin position="382"/>
        <end position="399"/>
    </location>
</feature>
<evidence type="ECO:0000256" key="8">
    <source>
        <dbReference type="RuleBase" id="RU003346"/>
    </source>
</evidence>
<dbReference type="InterPro" id="IPR003663">
    <property type="entry name" value="Sugar/inositol_transpt"/>
</dbReference>
<keyword evidence="6 9" id="KW-0472">Membrane</keyword>
<dbReference type="GO" id="GO:0016020">
    <property type="term" value="C:membrane"/>
    <property type="evidence" value="ECO:0007669"/>
    <property type="project" value="UniProtKB-SubCell"/>
</dbReference>
<feature type="transmembrane region" description="Helical" evidence="9">
    <location>
        <begin position="478"/>
        <end position="497"/>
    </location>
</feature>
<dbReference type="AlphaFoldDB" id="A0AAD3TW55"/>
<dbReference type="InterPro" id="IPR036259">
    <property type="entry name" value="MFS_trans_sf"/>
</dbReference>
<name>A0AAD3TW55_9TREE</name>
<evidence type="ECO:0000256" key="2">
    <source>
        <dbReference type="ARBA" id="ARBA00010992"/>
    </source>
</evidence>
<evidence type="ECO:0000256" key="4">
    <source>
        <dbReference type="ARBA" id="ARBA00022692"/>
    </source>
</evidence>
<keyword evidence="3 8" id="KW-0813">Transport</keyword>
<evidence type="ECO:0000256" key="3">
    <source>
        <dbReference type="ARBA" id="ARBA00022448"/>
    </source>
</evidence>
<comment type="caution">
    <text evidence="11">The sequence shown here is derived from an EMBL/GenBank/DDBJ whole genome shotgun (WGS) entry which is preliminary data.</text>
</comment>
<dbReference type="Pfam" id="PF00083">
    <property type="entry name" value="Sugar_tr"/>
    <property type="match status" value="1"/>
</dbReference>
<feature type="transmembrane region" description="Helical" evidence="9">
    <location>
        <begin position="503"/>
        <end position="527"/>
    </location>
</feature>
<dbReference type="NCBIfam" id="TIGR00879">
    <property type="entry name" value="SP"/>
    <property type="match status" value="1"/>
</dbReference>
<gene>
    <name evidence="11" type="ORF">CspeluHIS016_0500060</name>
</gene>
<comment type="catalytic activity">
    <reaction evidence="7">
        <text>myo-inositol(out) + H(+)(out) = myo-inositol(in) + H(+)(in)</text>
        <dbReference type="Rhea" id="RHEA:60364"/>
        <dbReference type="ChEBI" id="CHEBI:15378"/>
        <dbReference type="ChEBI" id="CHEBI:17268"/>
    </reaction>
</comment>
<evidence type="ECO:0000313" key="11">
    <source>
        <dbReference type="EMBL" id="GMK57974.1"/>
    </source>
</evidence>
<proteinExistence type="inferred from homology"/>
<feature type="domain" description="Major facilitator superfamily (MFS) profile" evidence="10">
    <location>
        <begin position="66"/>
        <end position="531"/>
    </location>
</feature>
<dbReference type="InterPro" id="IPR020846">
    <property type="entry name" value="MFS_dom"/>
</dbReference>
<feature type="transmembrane region" description="Helical" evidence="9">
    <location>
        <begin position="147"/>
        <end position="166"/>
    </location>
</feature>
<evidence type="ECO:0000259" key="10">
    <source>
        <dbReference type="PROSITE" id="PS50850"/>
    </source>
</evidence>
<feature type="transmembrane region" description="Helical" evidence="9">
    <location>
        <begin position="62"/>
        <end position="90"/>
    </location>
</feature>
<evidence type="ECO:0000256" key="5">
    <source>
        <dbReference type="ARBA" id="ARBA00022989"/>
    </source>
</evidence>
<dbReference type="InterPro" id="IPR005828">
    <property type="entry name" value="MFS_sugar_transport-like"/>
</dbReference>
<keyword evidence="4 9" id="KW-0812">Transmembrane</keyword>
<comment type="similarity">
    <text evidence="2 8">Belongs to the major facilitator superfamily. Sugar transporter (TC 2.A.1.1) family.</text>
</comment>
<dbReference type="SUPFAM" id="SSF103473">
    <property type="entry name" value="MFS general substrate transporter"/>
    <property type="match status" value="1"/>
</dbReference>
<protein>
    <recommendedName>
        <fullName evidence="10">Major facilitator superfamily (MFS) profile domain-containing protein</fullName>
    </recommendedName>
</protein>
<reference evidence="11" key="2">
    <citation type="submission" date="2023-06" db="EMBL/GenBank/DDBJ databases">
        <authorList>
            <person name="Kobayashi Y."/>
            <person name="Kayamori A."/>
            <person name="Aoki K."/>
            <person name="Shiwa Y."/>
            <person name="Fujita N."/>
            <person name="Sugita T."/>
            <person name="Iwasaki W."/>
            <person name="Tanaka N."/>
            <person name="Takashima M."/>
        </authorList>
    </citation>
    <scope>NUCLEOTIDE SEQUENCE</scope>
    <source>
        <strain evidence="11">HIS016</strain>
    </source>
</reference>
<feature type="transmembrane region" description="Helical" evidence="9">
    <location>
        <begin position="110"/>
        <end position="135"/>
    </location>
</feature>
<evidence type="ECO:0000256" key="6">
    <source>
        <dbReference type="ARBA" id="ARBA00023136"/>
    </source>
</evidence>
<dbReference type="Proteomes" id="UP001222932">
    <property type="component" value="Unassembled WGS sequence"/>
</dbReference>
<evidence type="ECO:0000256" key="7">
    <source>
        <dbReference type="ARBA" id="ARBA00049119"/>
    </source>
</evidence>
<dbReference type="FunFam" id="1.20.1250.20:FF:000026">
    <property type="entry name" value="MFS quinate transporter QutD"/>
    <property type="match status" value="1"/>
</dbReference>
<feature type="transmembrane region" description="Helical" evidence="9">
    <location>
        <begin position="408"/>
        <end position="427"/>
    </location>
</feature>
<sequence length="589" mass="65102">MTKSTTVRHPPDRGAIPTLELLGVTLSPDTMRYVEDPQLLADSIGGNASEPPCLKDIFANKIVFAAAFSACMGGLLFGFDQGILSIVYVMDRFLKQFPEVDSKSGLPHTGLNKGIMTGLLELGAFLGAFQSGFLADRYSRKKTIGIGAVWFVVGSTLQTSAFHYWHLTIGRFIGGIGVSILSSTAPMYISEILPPNVRGAFLVLEGASIVIGAVVMFYITYGTRFIENSWCYRLPFAIQMIPCIIMLVGLWLLPYSPRWLCQVGRDEEALHALVRLRGFPIDDPRIQVEWISMRADAIQSREVVVEKHPNLTGSESSVMSEIKLEVAGWIDMFRPGILSRTLIGIMLMFFQQFQGINALVYYSPSLFEQLGLVTQMQIDMSGVLNIIQMCATTSAFFLLDRVGRKPPLLIGSIGNMCAHSIVAGLIGKYNGKWDQHPQAAWAGVAFIFVFMFSFGIGWSPVPWAIPSEINSSARRAKAVAISVCTNWICNCIIGLITPPMIQSIGFGTFIFFAGFALLSFIWTWFFCPETKGRALEEMDSLFKSHTAHDELAAKHEIIAEICRSGRRESKIDSVSDTDKDIPVHLEQTV</sequence>
<dbReference type="PANTHER" id="PTHR48022">
    <property type="entry name" value="PLASTIDIC GLUCOSE TRANSPORTER 4"/>
    <property type="match status" value="1"/>
</dbReference>
<dbReference type="PROSITE" id="PS50850">
    <property type="entry name" value="MFS"/>
    <property type="match status" value="1"/>
</dbReference>
<dbReference type="Gene3D" id="1.20.1250.20">
    <property type="entry name" value="MFS general substrate transporter like domains"/>
    <property type="match status" value="1"/>
</dbReference>
<feature type="transmembrane region" description="Helical" evidence="9">
    <location>
        <begin position="233"/>
        <end position="253"/>
    </location>
</feature>
<feature type="transmembrane region" description="Helical" evidence="9">
    <location>
        <begin position="342"/>
        <end position="362"/>
    </location>
</feature>
<reference evidence="11" key="1">
    <citation type="journal article" date="2023" name="BMC Genomics">
        <title>Chromosome-level genome assemblies of Cutaneotrichosporon spp. (Trichosporonales, Basidiomycota) reveal imbalanced evolution between nucleotide sequences and chromosome synteny.</title>
        <authorList>
            <person name="Kobayashi Y."/>
            <person name="Kayamori A."/>
            <person name="Aoki K."/>
            <person name="Shiwa Y."/>
            <person name="Matsutani M."/>
            <person name="Fujita N."/>
            <person name="Sugita T."/>
            <person name="Iwasaki W."/>
            <person name="Tanaka N."/>
            <person name="Takashima M."/>
        </authorList>
    </citation>
    <scope>NUCLEOTIDE SEQUENCE</scope>
    <source>
        <strain evidence="11">HIS016</strain>
    </source>
</reference>
<organism evidence="11 12">
    <name type="scientific">Cutaneotrichosporon spelunceum</name>
    <dbReference type="NCBI Taxonomy" id="1672016"/>
    <lineage>
        <taxon>Eukaryota</taxon>
        <taxon>Fungi</taxon>
        <taxon>Dikarya</taxon>
        <taxon>Basidiomycota</taxon>
        <taxon>Agaricomycotina</taxon>
        <taxon>Tremellomycetes</taxon>
        <taxon>Trichosporonales</taxon>
        <taxon>Trichosporonaceae</taxon>
        <taxon>Cutaneotrichosporon</taxon>
    </lineage>
</organism>
<evidence type="ECO:0000313" key="12">
    <source>
        <dbReference type="Proteomes" id="UP001222932"/>
    </source>
</evidence>
<feature type="transmembrane region" description="Helical" evidence="9">
    <location>
        <begin position="439"/>
        <end position="458"/>
    </location>
</feature>
<feature type="transmembrane region" description="Helical" evidence="9">
    <location>
        <begin position="201"/>
        <end position="221"/>
    </location>
</feature>
<evidence type="ECO:0000256" key="1">
    <source>
        <dbReference type="ARBA" id="ARBA00004141"/>
    </source>
</evidence>
<dbReference type="GO" id="GO:0005351">
    <property type="term" value="F:carbohydrate:proton symporter activity"/>
    <property type="evidence" value="ECO:0007669"/>
    <property type="project" value="TreeGrafter"/>
</dbReference>
<evidence type="ECO:0000256" key="9">
    <source>
        <dbReference type="SAM" id="Phobius"/>
    </source>
</evidence>
<comment type="subcellular location">
    <subcellularLocation>
        <location evidence="1">Membrane</location>
        <topology evidence="1">Multi-pass membrane protein</topology>
    </subcellularLocation>
</comment>
<feature type="transmembrane region" description="Helical" evidence="9">
    <location>
        <begin position="172"/>
        <end position="189"/>
    </location>
</feature>
<dbReference type="InterPro" id="IPR050360">
    <property type="entry name" value="MFS_Sugar_Transporters"/>
</dbReference>
<accession>A0AAD3TW55</accession>
<dbReference type="PANTHER" id="PTHR48022:SF14">
    <property type="entry name" value="MAJOR FACILITATOR SUPERFAMILY (MFS) PROFILE DOMAIN-CONTAINING PROTEIN-RELATED"/>
    <property type="match status" value="1"/>
</dbReference>
<keyword evidence="12" id="KW-1185">Reference proteome</keyword>
<dbReference type="InterPro" id="IPR005829">
    <property type="entry name" value="Sugar_transporter_CS"/>
</dbReference>
<dbReference type="EMBL" id="BTCM01000005">
    <property type="protein sequence ID" value="GMK57974.1"/>
    <property type="molecule type" value="Genomic_DNA"/>
</dbReference>
<dbReference type="PRINTS" id="PR00171">
    <property type="entry name" value="SUGRTRNSPORT"/>
</dbReference>